<dbReference type="PANTHER" id="PTHR22916:SF51">
    <property type="entry name" value="GLYCOSYLTRANSFERASE EPSH-RELATED"/>
    <property type="match status" value="1"/>
</dbReference>
<dbReference type="GO" id="GO:0016757">
    <property type="term" value="F:glycosyltransferase activity"/>
    <property type="evidence" value="ECO:0007669"/>
    <property type="project" value="UniProtKB-KW"/>
</dbReference>
<organism evidence="4 5">
    <name type="scientific">Candidatus Eubacterium faecipullorum</name>
    <dbReference type="NCBI Taxonomy" id="2838571"/>
    <lineage>
        <taxon>Bacteria</taxon>
        <taxon>Bacillati</taxon>
        <taxon>Bacillota</taxon>
        <taxon>Clostridia</taxon>
        <taxon>Eubacteriales</taxon>
        <taxon>Eubacteriaceae</taxon>
        <taxon>Eubacterium</taxon>
    </lineage>
</organism>
<dbReference type="InterPro" id="IPR029044">
    <property type="entry name" value="Nucleotide-diphossugar_trans"/>
</dbReference>
<dbReference type="AlphaFoldDB" id="A0A9D1RF83"/>
<reference evidence="4" key="1">
    <citation type="journal article" date="2021" name="PeerJ">
        <title>Extensive microbial diversity within the chicken gut microbiome revealed by metagenomics and culture.</title>
        <authorList>
            <person name="Gilroy R."/>
            <person name="Ravi A."/>
            <person name="Getino M."/>
            <person name="Pursley I."/>
            <person name="Horton D.L."/>
            <person name="Alikhan N.F."/>
            <person name="Baker D."/>
            <person name="Gharbi K."/>
            <person name="Hall N."/>
            <person name="Watson M."/>
            <person name="Adriaenssens E.M."/>
            <person name="Foster-Nyarko E."/>
            <person name="Jarju S."/>
            <person name="Secka A."/>
            <person name="Antonio M."/>
            <person name="Oren A."/>
            <person name="Chaudhuri R.R."/>
            <person name="La Ragione R."/>
            <person name="Hildebrand F."/>
            <person name="Pallen M.J."/>
        </authorList>
    </citation>
    <scope>NUCLEOTIDE SEQUENCE</scope>
    <source>
        <strain evidence="4">421</strain>
    </source>
</reference>
<reference evidence="4" key="2">
    <citation type="submission" date="2021-04" db="EMBL/GenBank/DDBJ databases">
        <authorList>
            <person name="Gilroy R."/>
        </authorList>
    </citation>
    <scope>NUCLEOTIDE SEQUENCE</scope>
    <source>
        <strain evidence="4">421</strain>
    </source>
</reference>
<dbReference type="SUPFAM" id="SSF53448">
    <property type="entry name" value="Nucleotide-diphospho-sugar transferases"/>
    <property type="match status" value="1"/>
</dbReference>
<accession>A0A9D1RF83</accession>
<feature type="domain" description="Glycosyltransferase 2-like" evidence="3">
    <location>
        <begin position="5"/>
        <end position="134"/>
    </location>
</feature>
<gene>
    <name evidence="4" type="ORF">IAA48_03355</name>
</gene>
<dbReference type="InterPro" id="IPR001173">
    <property type="entry name" value="Glyco_trans_2-like"/>
</dbReference>
<dbReference type="PANTHER" id="PTHR22916">
    <property type="entry name" value="GLYCOSYLTRANSFERASE"/>
    <property type="match status" value="1"/>
</dbReference>
<dbReference type="Pfam" id="PF00535">
    <property type="entry name" value="Glycos_transf_2"/>
    <property type="match status" value="1"/>
</dbReference>
<keyword evidence="1" id="KW-0328">Glycosyltransferase</keyword>
<protein>
    <submittedName>
        <fullName evidence="4">Glycosyltransferase family 2 protein</fullName>
    </submittedName>
</protein>
<evidence type="ECO:0000259" key="3">
    <source>
        <dbReference type="Pfam" id="PF00535"/>
    </source>
</evidence>
<proteinExistence type="predicted"/>
<dbReference type="EMBL" id="DXGE01000012">
    <property type="protein sequence ID" value="HIW85511.1"/>
    <property type="molecule type" value="Genomic_DNA"/>
</dbReference>
<evidence type="ECO:0000313" key="5">
    <source>
        <dbReference type="Proteomes" id="UP000824205"/>
    </source>
</evidence>
<comment type="caution">
    <text evidence="4">The sequence shown here is derived from an EMBL/GenBank/DDBJ whole genome shotgun (WGS) entry which is preliminary data.</text>
</comment>
<keyword evidence="2" id="KW-0808">Transferase</keyword>
<name>A0A9D1RF83_9FIRM</name>
<sequence>MPRFSIIVPVYNVEKYLAECVESVLAQTFSDWEMILVDDGSPDQCPRLCDEWAEKDNRIKVVHKENGGLSSARNAGIRHCKGDYLMFLDSDDFYNDKNALKIFNKKLNENETDVLIFGCTDFNMNTGKTVVSRTGYDLDLIAKNNYVDTLHYLLSSKMIPGGATIFCVKRSLIVHNDILFKEGIQDEDYDFVLSIFTACKSITAIDDPFYSYRKGRPGSITGSSNIKMINGIEYTVNKWLERSEKIENAVIKKDVLNYIAFIYSTGFVVCGRMERKKRKEALKIMNKYISVLKFAYWKKPKLAFVAVKLIGTNFFSLAAAKYFQITHI</sequence>
<evidence type="ECO:0000256" key="2">
    <source>
        <dbReference type="ARBA" id="ARBA00022679"/>
    </source>
</evidence>
<evidence type="ECO:0000256" key="1">
    <source>
        <dbReference type="ARBA" id="ARBA00022676"/>
    </source>
</evidence>
<evidence type="ECO:0000313" key="4">
    <source>
        <dbReference type="EMBL" id="HIW85511.1"/>
    </source>
</evidence>
<dbReference type="Gene3D" id="3.90.550.10">
    <property type="entry name" value="Spore Coat Polysaccharide Biosynthesis Protein SpsA, Chain A"/>
    <property type="match status" value="1"/>
</dbReference>
<dbReference type="Proteomes" id="UP000824205">
    <property type="component" value="Unassembled WGS sequence"/>
</dbReference>